<dbReference type="InterPro" id="IPR046335">
    <property type="entry name" value="LacI/GalR-like_sensor"/>
</dbReference>
<reference evidence="5 6" key="2">
    <citation type="submission" date="2018-03" db="EMBL/GenBank/DDBJ databases">
        <title>The comparative genomics of Bifidobacterium callitrichos reflects dietary carbohydrate utilization within the common marmoset gut.</title>
        <authorList>
            <person name="Rani A."/>
        </authorList>
    </citation>
    <scope>NUCLEOTIDE SEQUENCE [LARGE SCALE GENOMIC DNA]</scope>
    <source>
        <strain evidence="5 6">UMA51805</strain>
    </source>
</reference>
<comment type="caution">
    <text evidence="5">The sequence shown here is derived from an EMBL/GenBank/DDBJ whole genome shotgun (WGS) entry which is preliminary data.</text>
</comment>
<sequence>MCIEAYAVHMASSSPSHAVIAHSVHTIGSEEVREQIMADIISTSDITAVNGTDASTSDTGTGASTGTGAAKRDYLPAERQNMILNLLTRQSVATVAELAKMLDTTEITVRRDLTVLSKAGLLKRIRGGAMSVSSSASANGKPSIVDIATSALSERTPSGGIAIKPVPHSLELGSDQPAIGVMLPEPSFFWPGVIEQMRKIASRLGLRIITRETAYDVDAHEDEILADMIQDPTICGLIVAPSVHSYGKRTWDWLATCEMPTVVIERDLPLLCEHFVDSVRTNHPYGVRKAAVHFLQHGHRSIGAAFTDTPTSAMIQEGWRDVIESTDEIQCPFAFEGIQPYDTKGVNGIVDKILLSGVTAMLVHSDYLAIAIAQTLERRGKRVPDDLSMISVDGFATPSSRPLTVLRSSDKDLAEAAIRTLLERIQDPDRATRHVLVDPNLIDRGSVIDVR</sequence>
<dbReference type="PROSITE" id="PS00894">
    <property type="entry name" value="HTH_DEOR_1"/>
    <property type="match status" value="1"/>
</dbReference>
<dbReference type="InterPro" id="IPR036390">
    <property type="entry name" value="WH_DNA-bd_sf"/>
</dbReference>
<dbReference type="GO" id="GO:0003700">
    <property type="term" value="F:DNA-binding transcription factor activity"/>
    <property type="evidence" value="ECO:0007669"/>
    <property type="project" value="InterPro"/>
</dbReference>
<dbReference type="Pfam" id="PF13377">
    <property type="entry name" value="Peripla_BP_3"/>
    <property type="match status" value="1"/>
</dbReference>
<dbReference type="PANTHER" id="PTHR30146">
    <property type="entry name" value="LACI-RELATED TRANSCRIPTIONAL REPRESSOR"/>
    <property type="match status" value="1"/>
</dbReference>
<dbReference type="SMART" id="SM00420">
    <property type="entry name" value="HTH_DEOR"/>
    <property type="match status" value="1"/>
</dbReference>
<gene>
    <name evidence="5" type="ORF">CPA40_06295</name>
</gene>
<keyword evidence="2" id="KW-0238">DNA-binding</keyword>
<dbReference type="InterPro" id="IPR036388">
    <property type="entry name" value="WH-like_DNA-bd_sf"/>
</dbReference>
<proteinExistence type="predicted"/>
<keyword evidence="6" id="KW-1185">Reference proteome</keyword>
<evidence type="ECO:0000313" key="6">
    <source>
        <dbReference type="Proteomes" id="UP000240228"/>
    </source>
</evidence>
<keyword evidence="1" id="KW-0805">Transcription regulation</keyword>
<dbReference type="InterPro" id="IPR028082">
    <property type="entry name" value="Peripla_BP_I"/>
</dbReference>
<dbReference type="SUPFAM" id="SSF53822">
    <property type="entry name" value="Periplasmic binding protein-like I"/>
    <property type="match status" value="1"/>
</dbReference>
<dbReference type="PRINTS" id="PR00037">
    <property type="entry name" value="HTHLACR"/>
</dbReference>
<dbReference type="InterPro" id="IPR001034">
    <property type="entry name" value="DeoR_HTH"/>
</dbReference>
<name>A0A2T3GA33_9BIFI</name>
<feature type="domain" description="HTH deoR-type" evidence="4">
    <location>
        <begin position="76"/>
        <end position="131"/>
    </location>
</feature>
<dbReference type="SUPFAM" id="SSF46785">
    <property type="entry name" value="Winged helix' DNA-binding domain"/>
    <property type="match status" value="1"/>
</dbReference>
<evidence type="ECO:0000256" key="1">
    <source>
        <dbReference type="ARBA" id="ARBA00023015"/>
    </source>
</evidence>
<dbReference type="PANTHER" id="PTHR30146:SF109">
    <property type="entry name" value="HTH-TYPE TRANSCRIPTIONAL REGULATOR GALS"/>
    <property type="match status" value="1"/>
</dbReference>
<organism evidence="5 6">
    <name type="scientific">Bifidobacterium callitrichos</name>
    <dbReference type="NCBI Taxonomy" id="762209"/>
    <lineage>
        <taxon>Bacteria</taxon>
        <taxon>Bacillati</taxon>
        <taxon>Actinomycetota</taxon>
        <taxon>Actinomycetes</taxon>
        <taxon>Bifidobacteriales</taxon>
        <taxon>Bifidobacteriaceae</taxon>
        <taxon>Bifidobacterium</taxon>
    </lineage>
</organism>
<dbReference type="Pfam" id="PF08220">
    <property type="entry name" value="HTH_DeoR"/>
    <property type="match status" value="1"/>
</dbReference>
<protein>
    <recommendedName>
        <fullName evidence="4">HTH deoR-type domain-containing protein</fullName>
    </recommendedName>
</protein>
<dbReference type="PROSITE" id="PS51000">
    <property type="entry name" value="HTH_DEOR_2"/>
    <property type="match status" value="1"/>
</dbReference>
<accession>A0A2T3GA33</accession>
<dbReference type="Gene3D" id="3.40.50.2300">
    <property type="match status" value="2"/>
</dbReference>
<dbReference type="CDD" id="cd06267">
    <property type="entry name" value="PBP1_LacI_sugar_binding-like"/>
    <property type="match status" value="1"/>
</dbReference>
<dbReference type="GO" id="GO:0000976">
    <property type="term" value="F:transcription cis-regulatory region binding"/>
    <property type="evidence" value="ECO:0007669"/>
    <property type="project" value="TreeGrafter"/>
</dbReference>
<reference evidence="6" key="1">
    <citation type="submission" date="2017-09" db="EMBL/GenBank/DDBJ databases">
        <authorList>
            <person name="Sela D.A."/>
            <person name="Albert K."/>
        </authorList>
    </citation>
    <scope>NUCLEOTIDE SEQUENCE [LARGE SCALE GENOMIC DNA]</scope>
    <source>
        <strain evidence="6">UMA51805</strain>
    </source>
</reference>
<dbReference type="Gene3D" id="1.10.10.10">
    <property type="entry name" value="Winged helix-like DNA-binding domain superfamily/Winged helix DNA-binding domain"/>
    <property type="match status" value="1"/>
</dbReference>
<evidence type="ECO:0000256" key="2">
    <source>
        <dbReference type="ARBA" id="ARBA00023125"/>
    </source>
</evidence>
<evidence type="ECO:0000313" key="5">
    <source>
        <dbReference type="EMBL" id="PST46328.1"/>
    </source>
</evidence>
<evidence type="ECO:0000259" key="4">
    <source>
        <dbReference type="PROSITE" id="PS51000"/>
    </source>
</evidence>
<dbReference type="AlphaFoldDB" id="A0A2T3GA33"/>
<keyword evidence="3" id="KW-0804">Transcription</keyword>
<evidence type="ECO:0000256" key="3">
    <source>
        <dbReference type="ARBA" id="ARBA00023163"/>
    </source>
</evidence>
<dbReference type="EMBL" id="NWTX01000009">
    <property type="protein sequence ID" value="PST46328.1"/>
    <property type="molecule type" value="Genomic_DNA"/>
</dbReference>
<dbReference type="Proteomes" id="UP000240228">
    <property type="component" value="Unassembled WGS sequence"/>
</dbReference>
<dbReference type="InterPro" id="IPR018356">
    <property type="entry name" value="Tscrpt_reg_HTH_DeoR_CS"/>
</dbReference>